<protein>
    <recommendedName>
        <fullName evidence="2">histidine kinase</fullName>
        <ecNumber evidence="2">2.7.13.3</ecNumber>
    </recommendedName>
</protein>
<dbReference type="PANTHER" id="PTHR41523">
    <property type="entry name" value="TWO-COMPONENT SYSTEM SENSOR PROTEIN"/>
    <property type="match status" value="1"/>
</dbReference>
<comment type="catalytic activity">
    <reaction evidence="1">
        <text>ATP + protein L-histidine = ADP + protein N-phospho-L-histidine.</text>
        <dbReference type="EC" id="2.7.13.3"/>
    </reaction>
</comment>
<dbReference type="RefSeq" id="WP_133943240.1">
    <property type="nucleotide sequence ID" value="NZ_SOEO01000001.1"/>
</dbReference>
<evidence type="ECO:0000259" key="10">
    <source>
        <dbReference type="Pfam" id="PF07568"/>
    </source>
</evidence>
<sequence>MKKIIPNFYIFIKRFGLWLLLSFVLVNGNDKNPLQHSHNLIRQNKIDSAIIFINQQISSTESQVDKAFFYVELGNAYKLKQAYNKSLEAYQTSLQILKGKQFPQEEFYVYTHLAEFYRYRRLFSKAEEYLKLCEKIKKEEKIKDVYLMKFYSRKAALFSEYKNNEDSAIVYSKKSLTLSQKLKDRESELVSLMEIANIYEGKKNHKEAIRQLHKIIVLAKQNSNIQVQCDAMVNLSRNLNRVENYKESIKVSLFGFDIAEKNKLNYNQLLFADNLQMVYGKIGDYQNAHKYLLIRLNLTEDYYHKLYDNKVLEYEEKFKAAEKQKIIDENKKLIALKEEEIKRQNLIKYFILFGLTAIIIFSMILLNYIKIIRKQNKKLSIVSEQNEFLVSETHHRINNNLQLITILIGNELKKNPNSDDISDKRIIAKIESLGILHRQLYQNEDKKSLNLNEFLQEVKKNLDFLFSENKIEVDFDIQRLTIPANSAMYIGLLVTELCVNSLKHAFQNQEIKEIKLKIHTDDGKMYFEYSNNGNAGNKITKLNLIEKLCRQLRIQYSIDTENGFKFNYEMTL</sequence>
<evidence type="ECO:0000256" key="1">
    <source>
        <dbReference type="ARBA" id="ARBA00000085"/>
    </source>
</evidence>
<dbReference type="EMBL" id="SOEO01000001">
    <property type="protein sequence ID" value="TDX86584.1"/>
    <property type="molecule type" value="Genomic_DNA"/>
</dbReference>
<dbReference type="SUPFAM" id="SSF55874">
    <property type="entry name" value="ATPase domain of HSP90 chaperone/DNA topoisomerase II/histidine kinase"/>
    <property type="match status" value="1"/>
</dbReference>
<dbReference type="InterPro" id="IPR019734">
    <property type="entry name" value="TPR_rpt"/>
</dbReference>
<evidence type="ECO:0000256" key="8">
    <source>
        <dbReference type="SAM" id="Coils"/>
    </source>
</evidence>
<keyword evidence="5" id="KW-0547">Nucleotide-binding</keyword>
<name>A0A4R8IA93_9FLAO</name>
<keyword evidence="12" id="KW-1185">Reference proteome</keyword>
<dbReference type="InterPro" id="IPR011990">
    <property type="entry name" value="TPR-like_helical_dom_sf"/>
</dbReference>
<evidence type="ECO:0000256" key="4">
    <source>
        <dbReference type="ARBA" id="ARBA00022679"/>
    </source>
</evidence>
<keyword evidence="9" id="KW-0472">Membrane</keyword>
<evidence type="ECO:0000313" key="12">
    <source>
        <dbReference type="Proteomes" id="UP000295313"/>
    </source>
</evidence>
<dbReference type="InterPro" id="IPR011495">
    <property type="entry name" value="Sig_transdc_His_kin_sub2_dim/P"/>
</dbReference>
<feature type="transmembrane region" description="Helical" evidence="9">
    <location>
        <begin position="349"/>
        <end position="369"/>
    </location>
</feature>
<evidence type="ECO:0000256" key="5">
    <source>
        <dbReference type="ARBA" id="ARBA00022741"/>
    </source>
</evidence>
<dbReference type="AlphaFoldDB" id="A0A4R8IA93"/>
<keyword evidence="7" id="KW-0067">ATP-binding</keyword>
<gene>
    <name evidence="11" type="ORF">B0I22_0719</name>
</gene>
<dbReference type="Gene3D" id="1.25.40.10">
    <property type="entry name" value="Tetratricopeptide repeat domain"/>
    <property type="match status" value="2"/>
</dbReference>
<feature type="coiled-coil region" evidence="8">
    <location>
        <begin position="304"/>
        <end position="339"/>
    </location>
</feature>
<accession>A0A4R8IA93</accession>
<dbReference type="Pfam" id="PF07568">
    <property type="entry name" value="HisKA_2"/>
    <property type="match status" value="1"/>
</dbReference>
<feature type="domain" description="Signal transduction histidine kinase subgroup 2 dimerisation and phosphoacceptor" evidence="10">
    <location>
        <begin position="392"/>
        <end position="462"/>
    </location>
</feature>
<evidence type="ECO:0000256" key="7">
    <source>
        <dbReference type="ARBA" id="ARBA00022840"/>
    </source>
</evidence>
<keyword evidence="4" id="KW-0808">Transferase</keyword>
<dbReference type="GO" id="GO:0004673">
    <property type="term" value="F:protein histidine kinase activity"/>
    <property type="evidence" value="ECO:0007669"/>
    <property type="project" value="UniProtKB-EC"/>
</dbReference>
<evidence type="ECO:0000256" key="3">
    <source>
        <dbReference type="ARBA" id="ARBA00022553"/>
    </source>
</evidence>
<dbReference type="EC" id="2.7.13.3" evidence="2"/>
<reference evidence="11 12" key="1">
    <citation type="submission" date="2019-03" db="EMBL/GenBank/DDBJ databases">
        <title>Genomic Encyclopedia of Type Strains, Phase III (KMG-III): the genomes of soil and plant-associated and newly described type strains.</title>
        <authorList>
            <person name="Whitman W."/>
        </authorList>
    </citation>
    <scope>NUCLEOTIDE SEQUENCE [LARGE SCALE GENOMIC DNA]</scope>
    <source>
        <strain evidence="11 12">CGMCC 1.12802</strain>
    </source>
</reference>
<keyword evidence="9" id="KW-1133">Transmembrane helix</keyword>
<dbReference type="GO" id="GO:0005524">
    <property type="term" value="F:ATP binding"/>
    <property type="evidence" value="ECO:0007669"/>
    <property type="project" value="UniProtKB-KW"/>
</dbReference>
<dbReference type="OrthoDB" id="1223659at2"/>
<dbReference type="Proteomes" id="UP000295313">
    <property type="component" value="Unassembled WGS sequence"/>
</dbReference>
<dbReference type="PANTHER" id="PTHR41523:SF8">
    <property type="entry name" value="ETHYLENE RESPONSE SENSOR PROTEIN"/>
    <property type="match status" value="1"/>
</dbReference>
<keyword evidence="3" id="KW-0597">Phosphoprotein</keyword>
<evidence type="ECO:0000256" key="6">
    <source>
        <dbReference type="ARBA" id="ARBA00022777"/>
    </source>
</evidence>
<dbReference type="Gene3D" id="3.30.565.10">
    <property type="entry name" value="Histidine kinase-like ATPase, C-terminal domain"/>
    <property type="match status" value="1"/>
</dbReference>
<keyword evidence="6 11" id="KW-0418">Kinase</keyword>
<keyword evidence="8" id="KW-0175">Coiled coil</keyword>
<evidence type="ECO:0000256" key="9">
    <source>
        <dbReference type="SAM" id="Phobius"/>
    </source>
</evidence>
<evidence type="ECO:0000256" key="2">
    <source>
        <dbReference type="ARBA" id="ARBA00012438"/>
    </source>
</evidence>
<comment type="caution">
    <text evidence="11">The sequence shown here is derived from an EMBL/GenBank/DDBJ whole genome shotgun (WGS) entry which is preliminary data.</text>
</comment>
<proteinExistence type="predicted"/>
<dbReference type="SMART" id="SM00028">
    <property type="entry name" value="TPR"/>
    <property type="match status" value="3"/>
</dbReference>
<dbReference type="SUPFAM" id="SSF48452">
    <property type="entry name" value="TPR-like"/>
    <property type="match status" value="2"/>
</dbReference>
<evidence type="ECO:0000313" key="11">
    <source>
        <dbReference type="EMBL" id="TDX86584.1"/>
    </source>
</evidence>
<keyword evidence="9" id="KW-0812">Transmembrane</keyword>
<dbReference type="InterPro" id="IPR036890">
    <property type="entry name" value="HATPase_C_sf"/>
</dbReference>
<organism evidence="11 12">
    <name type="scientific">Epilithonimonas xixisoli</name>
    <dbReference type="NCBI Taxonomy" id="1476462"/>
    <lineage>
        <taxon>Bacteria</taxon>
        <taxon>Pseudomonadati</taxon>
        <taxon>Bacteroidota</taxon>
        <taxon>Flavobacteriia</taxon>
        <taxon>Flavobacteriales</taxon>
        <taxon>Weeksellaceae</taxon>
        <taxon>Chryseobacterium group</taxon>
        <taxon>Epilithonimonas</taxon>
    </lineage>
</organism>